<accession>A0AC61NLF5</accession>
<evidence type="ECO:0000313" key="2">
    <source>
        <dbReference type="Proteomes" id="UP000826212"/>
    </source>
</evidence>
<proteinExistence type="predicted"/>
<name>A0AC61NLF5_9BACT</name>
<dbReference type="EMBL" id="CP081303">
    <property type="protein sequence ID" value="QZE13022.1"/>
    <property type="molecule type" value="Genomic_DNA"/>
</dbReference>
<dbReference type="Proteomes" id="UP000826212">
    <property type="component" value="Chromosome"/>
</dbReference>
<gene>
    <name evidence="1" type="ORF">K4L44_10520</name>
</gene>
<protein>
    <submittedName>
        <fullName evidence="1">DUF4252 domain-containing protein</fullName>
    </submittedName>
</protein>
<reference evidence="1" key="1">
    <citation type="submission" date="2021-08" db="EMBL/GenBank/DDBJ databases">
        <title>Novel anaerobic bacterium isolated from sea squirt in East Sea, Republic of Korea.</title>
        <authorList>
            <person name="Nguyen T.H."/>
            <person name="Li Z."/>
            <person name="Lee Y.-J."/>
            <person name="Ko J."/>
            <person name="Kim S.-G."/>
        </authorList>
    </citation>
    <scope>NUCLEOTIDE SEQUENCE</scope>
    <source>
        <strain evidence="1">KCTC 25031</strain>
    </source>
</reference>
<sequence length="160" mass="18163">MIKKVLLIVLCLFALQGYSKSKVVKYMLELSKQEGVSKTELTPTMFKLLSTVAEGENGSDETIYKNVTYMLIVNGKKFPKLDNINSALAGEKYEKIMDMTDDNNSQFRFYIRVKGKKITDFLMINMEKSGGGTLMYFECNMTMQELKTVTGELDVNVFGK</sequence>
<evidence type="ECO:0000313" key="1">
    <source>
        <dbReference type="EMBL" id="QZE13022.1"/>
    </source>
</evidence>
<organism evidence="1 2">
    <name type="scientific">Halosquirtibacter laminarini</name>
    <dbReference type="NCBI Taxonomy" id="3374600"/>
    <lineage>
        <taxon>Bacteria</taxon>
        <taxon>Pseudomonadati</taxon>
        <taxon>Bacteroidota</taxon>
        <taxon>Bacteroidia</taxon>
        <taxon>Marinilabiliales</taxon>
        <taxon>Prolixibacteraceae</taxon>
        <taxon>Halosquirtibacter</taxon>
    </lineage>
</organism>
<keyword evidence="2" id="KW-1185">Reference proteome</keyword>